<organism evidence="6 7">
    <name type="scientific">Vespula maculifrons</name>
    <name type="common">Eastern yellow jacket</name>
    <name type="synonym">Wasp</name>
    <dbReference type="NCBI Taxonomy" id="7453"/>
    <lineage>
        <taxon>Eukaryota</taxon>
        <taxon>Metazoa</taxon>
        <taxon>Ecdysozoa</taxon>
        <taxon>Arthropoda</taxon>
        <taxon>Hexapoda</taxon>
        <taxon>Insecta</taxon>
        <taxon>Pterygota</taxon>
        <taxon>Neoptera</taxon>
        <taxon>Endopterygota</taxon>
        <taxon>Hymenoptera</taxon>
        <taxon>Apocrita</taxon>
        <taxon>Aculeata</taxon>
        <taxon>Vespoidea</taxon>
        <taxon>Vespidae</taxon>
        <taxon>Vespinae</taxon>
        <taxon>Vespula</taxon>
    </lineage>
</organism>
<keyword evidence="7" id="KW-1185">Reference proteome</keyword>
<dbReference type="PANTHER" id="PTHR31200:SF1">
    <property type="entry name" value="INO80 COMPLEX SUBUNIT C"/>
    <property type="match status" value="1"/>
</dbReference>
<dbReference type="Pfam" id="PF08265">
    <property type="entry name" value="YL1_C"/>
    <property type="match status" value="1"/>
</dbReference>
<comment type="caution">
    <text evidence="6">The sequence shown here is derived from an EMBL/GenBank/DDBJ whole genome shotgun (WGS) entry which is preliminary data.</text>
</comment>
<evidence type="ECO:0000256" key="3">
    <source>
        <dbReference type="ARBA" id="ARBA00023163"/>
    </source>
</evidence>
<dbReference type="InterPro" id="IPR013272">
    <property type="entry name" value="Vps72/YL1_C"/>
</dbReference>
<dbReference type="GO" id="GO:0005634">
    <property type="term" value="C:nucleus"/>
    <property type="evidence" value="ECO:0007669"/>
    <property type="project" value="UniProtKB-SubCell"/>
</dbReference>
<protein>
    <submittedName>
        <fullName evidence="6">INO80 complex subunit C</fullName>
    </submittedName>
</protein>
<keyword evidence="4" id="KW-0539">Nucleus</keyword>
<reference evidence="6 7" key="1">
    <citation type="journal article" date="2024" name="Ann. Entomol. Soc. Am.">
        <title>Genomic analyses of the southern and eastern yellowjacket wasps (Hymenoptera: Vespidae) reveal evolutionary signatures of social life.</title>
        <authorList>
            <person name="Catto M.A."/>
            <person name="Caine P.B."/>
            <person name="Orr S.E."/>
            <person name="Hunt B.G."/>
            <person name="Goodisman M.A.D."/>
        </authorList>
    </citation>
    <scope>NUCLEOTIDE SEQUENCE [LARGE SCALE GENOMIC DNA]</scope>
    <source>
        <strain evidence="6">232</strain>
        <tissue evidence="6">Head and thorax</tissue>
    </source>
</reference>
<evidence type="ECO:0000256" key="2">
    <source>
        <dbReference type="ARBA" id="ARBA00023015"/>
    </source>
</evidence>
<sequence length="484" mass="56092">MLYMSAFNLDKLVHSLMQSLGYERSKKKHFLTYTDKTYKIQNKKLDICEKMKDVYQSNLDFSNPYDIEHFIEKHTNILDKSVYSKSIPVLASHLKNINTKIIQKINKIKIQSNIMESKYKLSNSYKKNSRIKKYQGTLDSKFSKYTLKNTTSKQYDNSLTNCLQQNNKKKYNAIACNLTDNIIEYVEYENELNKKLLELYTKDEDFIKKYIHISLYIATEKIDCSNFENTDKKYQQIILLCKQAILCLVEPSEKAYVLCTNNLSAIIQKHLSQGCRYHFESSSDSTEYYNALLVVSHWAKLLVKHQNITMVHMICAILGCEINKILILSYPEDMVNEEAVENNKKTQPVFKNPSFHQQFRPISNTGKKRTWRSLKQVLAQERSLPWPTEVVHCMIFDFNLHLKSKLKYSSNNRSVNVKNSAINAPPSFKPAKKYSDISGLPARYTDPQTKLYYATAEEFATVRSLPMDITAGYLALRGASSIVG</sequence>
<dbReference type="EMBL" id="JAYRBN010000065">
    <property type="protein sequence ID" value="KAL2737413.1"/>
    <property type="molecule type" value="Genomic_DNA"/>
</dbReference>
<proteinExistence type="predicted"/>
<gene>
    <name evidence="6" type="ORF">V1477_012369</name>
</gene>
<evidence type="ECO:0000313" key="6">
    <source>
        <dbReference type="EMBL" id="KAL2737413.1"/>
    </source>
</evidence>
<dbReference type="PANTHER" id="PTHR31200">
    <property type="entry name" value="INO80 COMPLEX SUBUNIT C"/>
    <property type="match status" value="1"/>
</dbReference>
<accession>A0ABD2BXA8</accession>
<keyword evidence="2" id="KW-0805">Transcription regulation</keyword>
<evidence type="ECO:0000313" key="7">
    <source>
        <dbReference type="Proteomes" id="UP001607303"/>
    </source>
</evidence>
<name>A0ABD2BXA8_VESMC</name>
<dbReference type="Proteomes" id="UP001607303">
    <property type="component" value="Unassembled WGS sequence"/>
</dbReference>
<feature type="domain" description="Vps72/YL1 C-terminal" evidence="5">
    <location>
        <begin position="433"/>
        <end position="462"/>
    </location>
</feature>
<dbReference type="AlphaFoldDB" id="A0ABD2BXA8"/>
<evidence type="ECO:0000256" key="4">
    <source>
        <dbReference type="ARBA" id="ARBA00023242"/>
    </source>
</evidence>
<dbReference type="SMART" id="SM00993">
    <property type="entry name" value="YL1_C"/>
    <property type="match status" value="1"/>
</dbReference>
<evidence type="ECO:0000256" key="1">
    <source>
        <dbReference type="ARBA" id="ARBA00004123"/>
    </source>
</evidence>
<dbReference type="InterPro" id="IPR029525">
    <property type="entry name" value="INO80C/Ies6"/>
</dbReference>
<keyword evidence="3" id="KW-0804">Transcription</keyword>
<evidence type="ECO:0000259" key="5">
    <source>
        <dbReference type="SMART" id="SM00993"/>
    </source>
</evidence>
<comment type="subcellular location">
    <subcellularLocation>
        <location evidence="1">Nucleus</location>
    </subcellularLocation>
</comment>